<feature type="region of interest" description="Disordered" evidence="1">
    <location>
        <begin position="74"/>
        <end position="147"/>
    </location>
</feature>
<gene>
    <name evidence="2" type="ORF">R1flu_024385</name>
</gene>
<sequence length="147" mass="16051">MYYHALAKHFDEITNHITGMDCRTYGSSWNSVPASCSHSSLTKGGGCVHGARGIPTVPPAFGSVARQQDEHVMDYPRKLNTHSCGTVDSIETNRKKPGTVQSDRRNRPGLEPSNPLSPLQVISTAREQSPEEGDKENETTATVCQLK</sequence>
<proteinExistence type="predicted"/>
<reference evidence="2 3" key="1">
    <citation type="submission" date="2024-09" db="EMBL/GenBank/DDBJ databases">
        <title>Chromosome-scale assembly of Riccia fluitans.</title>
        <authorList>
            <person name="Paukszto L."/>
            <person name="Sawicki J."/>
            <person name="Karawczyk K."/>
            <person name="Piernik-Szablinska J."/>
            <person name="Szczecinska M."/>
            <person name="Mazdziarz M."/>
        </authorList>
    </citation>
    <scope>NUCLEOTIDE SEQUENCE [LARGE SCALE GENOMIC DNA]</scope>
    <source>
        <strain evidence="2">Rf_01</strain>
        <tissue evidence="2">Aerial parts of the thallus</tissue>
    </source>
</reference>
<name>A0ABD1XVL7_9MARC</name>
<organism evidence="2 3">
    <name type="scientific">Riccia fluitans</name>
    <dbReference type="NCBI Taxonomy" id="41844"/>
    <lineage>
        <taxon>Eukaryota</taxon>
        <taxon>Viridiplantae</taxon>
        <taxon>Streptophyta</taxon>
        <taxon>Embryophyta</taxon>
        <taxon>Marchantiophyta</taxon>
        <taxon>Marchantiopsida</taxon>
        <taxon>Marchantiidae</taxon>
        <taxon>Marchantiales</taxon>
        <taxon>Ricciaceae</taxon>
        <taxon>Riccia</taxon>
    </lineage>
</organism>
<accession>A0ABD1XVL7</accession>
<keyword evidence="3" id="KW-1185">Reference proteome</keyword>
<evidence type="ECO:0000256" key="1">
    <source>
        <dbReference type="SAM" id="MobiDB-lite"/>
    </source>
</evidence>
<feature type="compositionally biased region" description="Polar residues" evidence="1">
    <location>
        <begin position="114"/>
        <end position="127"/>
    </location>
</feature>
<evidence type="ECO:0000313" key="3">
    <source>
        <dbReference type="Proteomes" id="UP001605036"/>
    </source>
</evidence>
<evidence type="ECO:0000313" key="2">
    <source>
        <dbReference type="EMBL" id="KAL2612693.1"/>
    </source>
</evidence>
<dbReference type="EMBL" id="JBHFFA010000007">
    <property type="protein sequence ID" value="KAL2612693.1"/>
    <property type="molecule type" value="Genomic_DNA"/>
</dbReference>
<dbReference type="Proteomes" id="UP001605036">
    <property type="component" value="Unassembled WGS sequence"/>
</dbReference>
<feature type="compositionally biased region" description="Polar residues" evidence="1">
    <location>
        <begin position="81"/>
        <end position="90"/>
    </location>
</feature>
<protein>
    <submittedName>
        <fullName evidence="2">Uncharacterized protein</fullName>
    </submittedName>
</protein>
<dbReference type="AlphaFoldDB" id="A0ABD1XVL7"/>
<comment type="caution">
    <text evidence="2">The sequence shown here is derived from an EMBL/GenBank/DDBJ whole genome shotgun (WGS) entry which is preliminary data.</text>
</comment>